<proteinExistence type="inferred from homology"/>
<dbReference type="GO" id="GO:0005506">
    <property type="term" value="F:iron ion binding"/>
    <property type="evidence" value="ECO:0007669"/>
    <property type="project" value="InterPro"/>
</dbReference>
<dbReference type="GO" id="GO:0006826">
    <property type="term" value="P:iron ion transport"/>
    <property type="evidence" value="ECO:0007669"/>
    <property type="project" value="InterPro"/>
</dbReference>
<dbReference type="Pfam" id="PF00756">
    <property type="entry name" value="Esterase"/>
    <property type="match status" value="1"/>
</dbReference>
<dbReference type="InterPro" id="IPR014756">
    <property type="entry name" value="Ig_E-set"/>
</dbReference>
<dbReference type="PANTHER" id="PTHR48098:SF3">
    <property type="entry name" value="IRON(III) ENTEROBACTIN ESTERASE"/>
    <property type="match status" value="1"/>
</dbReference>
<dbReference type="EMBL" id="QNSE01000001">
    <property type="protein sequence ID" value="RBP85773.1"/>
    <property type="molecule type" value="Genomic_DNA"/>
</dbReference>
<dbReference type="SUPFAM" id="SSF81296">
    <property type="entry name" value="E set domains"/>
    <property type="match status" value="1"/>
</dbReference>
<organism evidence="6 7">
    <name type="scientific">Marinomonas rhizomae</name>
    <dbReference type="NCBI Taxonomy" id="491948"/>
    <lineage>
        <taxon>Bacteria</taxon>
        <taxon>Pseudomonadati</taxon>
        <taxon>Pseudomonadota</taxon>
        <taxon>Gammaproteobacteria</taxon>
        <taxon>Oceanospirillales</taxon>
        <taxon>Oceanospirillaceae</taxon>
        <taxon>Marinomonas</taxon>
    </lineage>
</organism>
<evidence type="ECO:0000259" key="5">
    <source>
        <dbReference type="Pfam" id="PF11806"/>
    </source>
</evidence>
<dbReference type="Gene3D" id="2.60.40.10">
    <property type="entry name" value="Immunoglobulins"/>
    <property type="match status" value="1"/>
</dbReference>
<comment type="subcellular location">
    <subcellularLocation>
        <location evidence="1">Cytoplasm</location>
    </subcellularLocation>
</comment>
<dbReference type="InterPro" id="IPR050583">
    <property type="entry name" value="Mycobacterial_A85_antigen"/>
</dbReference>
<protein>
    <submittedName>
        <fullName evidence="6">Enterochelin esterase family protein</fullName>
    </submittedName>
</protein>
<dbReference type="Proteomes" id="UP000252792">
    <property type="component" value="Unassembled WGS sequence"/>
</dbReference>
<dbReference type="AlphaFoldDB" id="A0A366JFP9"/>
<comment type="caution">
    <text evidence="6">The sequence shown here is derived from an EMBL/GenBank/DDBJ whole genome shotgun (WGS) entry which is preliminary data.</text>
</comment>
<dbReference type="Pfam" id="PF11806">
    <property type="entry name" value="Enterochelin_N"/>
    <property type="match status" value="1"/>
</dbReference>
<evidence type="ECO:0000313" key="6">
    <source>
        <dbReference type="EMBL" id="RBP85773.1"/>
    </source>
</evidence>
<dbReference type="GO" id="GO:0005737">
    <property type="term" value="C:cytoplasm"/>
    <property type="evidence" value="ECO:0007669"/>
    <property type="project" value="UniProtKB-SubCell"/>
</dbReference>
<evidence type="ECO:0000256" key="3">
    <source>
        <dbReference type="ARBA" id="ARBA00022801"/>
    </source>
</evidence>
<dbReference type="PANTHER" id="PTHR48098">
    <property type="entry name" value="ENTEROCHELIN ESTERASE-RELATED"/>
    <property type="match status" value="1"/>
</dbReference>
<accession>A0A366JFP9</accession>
<dbReference type="InterPro" id="IPR000801">
    <property type="entry name" value="Esterase-like"/>
</dbReference>
<keyword evidence="7" id="KW-1185">Reference proteome</keyword>
<comment type="similarity">
    <text evidence="4">Belongs to the Fes family.</text>
</comment>
<reference evidence="6 7" key="1">
    <citation type="submission" date="2018-06" db="EMBL/GenBank/DDBJ databases">
        <title>Genomic Encyclopedia of Type Strains, Phase III (KMG-III): the genomes of soil and plant-associated and newly described type strains.</title>
        <authorList>
            <person name="Whitman W."/>
        </authorList>
    </citation>
    <scope>NUCLEOTIDE SEQUENCE [LARGE SCALE GENOMIC DNA]</scope>
    <source>
        <strain evidence="6 7">CECT 7377</strain>
    </source>
</reference>
<name>A0A366JFP9_9GAMM</name>
<feature type="domain" description="Enterochelin esterase N-terminal" evidence="5">
    <location>
        <begin position="93"/>
        <end position="221"/>
    </location>
</feature>
<sequence>MSYLDTITHMIIVIICVIVNLISDLPCWNDLFFRVCFSERIFVECIKGTDLINAMDLNTKLEFLGCHGEVGSSLWWSLLKAERAPFVKNQSCVQFIWRDPQGDKHSSDIACVILDVNSITDHHTWTPKCLQRVDGTDVWFAELDINPQWRGSYSFIPLTADQLPEVVKQQGDGSVSAQRAWWISIAAQQTADPLNPLPVLHSGWGVSSALHMPNAPKEIGWEAWDKGDLPSIAHDVIKTFHWVSESLVNKRHCQLYSTAKGEAPFVILLDGQKWGVESGCLSVLDFLTDQKQLPPAHYLLVPSIDSKSRWQELSCHRPFWDAIHNELLPDVAQYLNHIACSPSEYLVAGQSLGGLSSLYAGLTFPEQYRKIISLSGSYWWPEVNRMHASHLEEAPSNCPPKGGLTEGLENKTLDAAHLSVYQAVGSGEADMCFYNDQMLNALDNSGADVCYHVFCGGHDWLSWRSGLVDGLRYLLLSEVD</sequence>
<keyword evidence="2" id="KW-0963">Cytoplasm</keyword>
<dbReference type="GO" id="GO:0008849">
    <property type="term" value="F:enterochelin esterase activity"/>
    <property type="evidence" value="ECO:0007669"/>
    <property type="project" value="InterPro"/>
</dbReference>
<keyword evidence="3" id="KW-0378">Hydrolase</keyword>
<dbReference type="Gene3D" id="3.40.50.1820">
    <property type="entry name" value="alpha/beta hydrolase"/>
    <property type="match status" value="1"/>
</dbReference>
<evidence type="ECO:0000256" key="2">
    <source>
        <dbReference type="ARBA" id="ARBA00022490"/>
    </source>
</evidence>
<dbReference type="InterPro" id="IPR013783">
    <property type="entry name" value="Ig-like_fold"/>
</dbReference>
<gene>
    <name evidence="6" type="ORF">DFP80_101268</name>
</gene>
<dbReference type="SUPFAM" id="SSF53474">
    <property type="entry name" value="alpha/beta-Hydrolases"/>
    <property type="match status" value="1"/>
</dbReference>
<dbReference type="NCBIfam" id="NF007758">
    <property type="entry name" value="PRK10439.1"/>
    <property type="match status" value="1"/>
</dbReference>
<evidence type="ECO:0000256" key="1">
    <source>
        <dbReference type="ARBA" id="ARBA00004496"/>
    </source>
</evidence>
<dbReference type="OrthoDB" id="9775130at2"/>
<evidence type="ECO:0000313" key="7">
    <source>
        <dbReference type="Proteomes" id="UP000252792"/>
    </source>
</evidence>
<evidence type="ECO:0000256" key="4">
    <source>
        <dbReference type="ARBA" id="ARBA00024201"/>
    </source>
</evidence>
<dbReference type="InterPro" id="IPR029058">
    <property type="entry name" value="AB_hydrolase_fold"/>
</dbReference>
<dbReference type="InterPro" id="IPR021764">
    <property type="entry name" value="Enterochelin_esterase_N"/>
</dbReference>